<dbReference type="InterPro" id="IPR009875">
    <property type="entry name" value="PilZ_domain"/>
</dbReference>
<dbReference type="AlphaFoldDB" id="A0A7V3YF74"/>
<dbReference type="Pfam" id="PF12945">
    <property type="entry name" value="PilZNR"/>
    <property type="match status" value="1"/>
</dbReference>
<evidence type="ECO:0000313" key="3">
    <source>
        <dbReference type="EMBL" id="HGI30002.1"/>
    </source>
</evidence>
<comment type="caution">
    <text evidence="3">The sequence shown here is derived from an EMBL/GenBank/DDBJ whole genome shotgun (WGS) entry which is preliminary data.</text>
</comment>
<dbReference type="SUPFAM" id="SSF141371">
    <property type="entry name" value="PilZ domain-like"/>
    <property type="match status" value="1"/>
</dbReference>
<proteinExistence type="predicted"/>
<feature type="domain" description="PilZ" evidence="1">
    <location>
        <begin position="104"/>
        <end position="202"/>
    </location>
</feature>
<evidence type="ECO:0000259" key="1">
    <source>
        <dbReference type="Pfam" id="PF07238"/>
    </source>
</evidence>
<dbReference type="Pfam" id="PF07238">
    <property type="entry name" value="PilZ"/>
    <property type="match status" value="1"/>
</dbReference>
<gene>
    <name evidence="3" type="ORF">ENV30_01625</name>
</gene>
<dbReference type="Gene3D" id="2.40.10.220">
    <property type="entry name" value="predicted glycosyltransferase like domains"/>
    <property type="match status" value="1"/>
</dbReference>
<dbReference type="EMBL" id="DTFV01000032">
    <property type="protein sequence ID" value="HGI30002.1"/>
    <property type="molecule type" value="Genomic_DNA"/>
</dbReference>
<evidence type="ECO:0000259" key="2">
    <source>
        <dbReference type="Pfam" id="PF12945"/>
    </source>
</evidence>
<protein>
    <submittedName>
        <fullName evidence="3">PilZ domain-containing protein</fullName>
    </submittedName>
</protein>
<organism evidence="3">
    <name type="scientific">Candidatus Caldatribacterium californiense</name>
    <dbReference type="NCBI Taxonomy" id="1454726"/>
    <lineage>
        <taxon>Bacteria</taxon>
        <taxon>Pseudomonadati</taxon>
        <taxon>Atribacterota</taxon>
        <taxon>Atribacteria</taxon>
        <taxon>Atribacterales</taxon>
        <taxon>Candidatus Caldatribacteriaceae</taxon>
        <taxon>Candidatus Caldatribacterium</taxon>
    </lineage>
</organism>
<feature type="domain" description="Type III secretion system flagellar brake protein YcgR PilZN" evidence="2">
    <location>
        <begin position="21"/>
        <end position="97"/>
    </location>
</feature>
<dbReference type="InterPro" id="IPR009926">
    <property type="entry name" value="T3SS_YcgR_PilZN"/>
</dbReference>
<dbReference type="GO" id="GO:0035438">
    <property type="term" value="F:cyclic-di-GMP binding"/>
    <property type="evidence" value="ECO:0007669"/>
    <property type="project" value="InterPro"/>
</dbReference>
<sequence length="215" mass="24986">MEVERIFRPNRKASLGVRRRNDRGETEVVYYPSRIEFVNGERLWFAAPQERGTLVPVSIGETLEVYVIGDNEVFFFEGEVRDRVKRGNIAYVVFAMPEKVIRKQRRNYVRFEAVLPVLLKKAEKAFPGTTKNISGGGMLVQLREGRDVFDPKEELLFLLSLDGRDIVGRAQVVRKDGPGLYAFQFSEITDRDREDIIKYIFQKQIELRRKGLLKK</sequence>
<reference evidence="3" key="1">
    <citation type="journal article" date="2020" name="mSystems">
        <title>Genome- and Community-Level Interaction Insights into Carbon Utilization and Element Cycling Functions of Hydrothermarchaeota in Hydrothermal Sediment.</title>
        <authorList>
            <person name="Zhou Z."/>
            <person name="Liu Y."/>
            <person name="Xu W."/>
            <person name="Pan J."/>
            <person name="Luo Z.H."/>
            <person name="Li M."/>
        </authorList>
    </citation>
    <scope>NUCLEOTIDE SEQUENCE [LARGE SCALE GENOMIC DNA]</scope>
    <source>
        <strain evidence="3">SpSt-747</strain>
    </source>
</reference>
<name>A0A7V3YF74_9BACT</name>
<accession>A0A7V3YF74</accession>